<dbReference type="Gene3D" id="3.40.630.30">
    <property type="match status" value="1"/>
</dbReference>
<comment type="caution">
    <text evidence="2">The sequence shown here is derived from an EMBL/GenBank/DDBJ whole genome shotgun (WGS) entry which is preliminary data.</text>
</comment>
<dbReference type="PROSITE" id="PS51186">
    <property type="entry name" value="GNAT"/>
    <property type="match status" value="1"/>
</dbReference>
<evidence type="ECO:0000313" key="3">
    <source>
        <dbReference type="Proteomes" id="UP001485043"/>
    </source>
</evidence>
<dbReference type="EMBL" id="JALJOV010000944">
    <property type="protein sequence ID" value="KAK9857997.1"/>
    <property type="molecule type" value="Genomic_DNA"/>
</dbReference>
<dbReference type="InterPro" id="IPR000182">
    <property type="entry name" value="GNAT_dom"/>
</dbReference>
<gene>
    <name evidence="2" type="ORF">WJX84_005609</name>
</gene>
<reference evidence="2 3" key="1">
    <citation type="journal article" date="2024" name="Nat. Commun.">
        <title>Phylogenomics reveals the evolutionary origins of lichenization in chlorophyte algae.</title>
        <authorList>
            <person name="Puginier C."/>
            <person name="Libourel C."/>
            <person name="Otte J."/>
            <person name="Skaloud P."/>
            <person name="Haon M."/>
            <person name="Grisel S."/>
            <person name="Petersen M."/>
            <person name="Berrin J.G."/>
            <person name="Delaux P.M."/>
            <person name="Dal Grande F."/>
            <person name="Keller J."/>
        </authorList>
    </citation>
    <scope>NUCLEOTIDE SEQUENCE [LARGE SCALE GENOMIC DNA]</scope>
    <source>
        <strain evidence="2 3">SAG 2523</strain>
    </source>
</reference>
<evidence type="ECO:0000259" key="1">
    <source>
        <dbReference type="PROSITE" id="PS51186"/>
    </source>
</evidence>
<dbReference type="PANTHER" id="PTHR47426">
    <property type="entry name" value="ACYL-COA N-ACYLTRANSFERASES (NAT) SUPERFAMILY PROTEIN"/>
    <property type="match status" value="1"/>
</dbReference>
<feature type="domain" description="N-acetyltransferase" evidence="1">
    <location>
        <begin position="125"/>
        <end position="315"/>
    </location>
</feature>
<dbReference type="CDD" id="cd04301">
    <property type="entry name" value="NAT_SF"/>
    <property type="match status" value="1"/>
</dbReference>
<proteinExistence type="predicted"/>
<dbReference type="Pfam" id="PF00583">
    <property type="entry name" value="Acetyltransf_1"/>
    <property type="match status" value="1"/>
</dbReference>
<name>A0AAW1ST73_9CHLO</name>
<protein>
    <recommendedName>
        <fullName evidence="1">N-acetyltransferase domain-containing protein</fullName>
    </recommendedName>
</protein>
<evidence type="ECO:0000313" key="2">
    <source>
        <dbReference type="EMBL" id="KAK9857997.1"/>
    </source>
</evidence>
<sequence>GLATLVEKKSRRMELAIYCMSRAVESFCLCLREWGWVSDRMVPPRLDILMFMAATGAIMHCYSDARGKHRDVFRSKYLNVLDFILGSKGFEEGSLKHGFTALKIRPAGTRKATLTPHQSLVTEQFEVRPAASRDELAQAALLRAEAYYEENTFSRFVESFKKQFAERELESLVGRTASRQAGKTPKCICMVALSPEGDQGVVGTLDLRPPAAATGVPPPSIPEGDDLAAFMTNVSVGEDSRGQGIGKALLEQSIEKAKTSWSATRIFAFVDSDNEVALGLYKRYGFREIHPNFDKLTMPRPSAGGRMIYLQCDLQ</sequence>
<accession>A0AAW1ST73</accession>
<dbReference type="PANTHER" id="PTHR47426:SF3">
    <property type="entry name" value="GCN5-RELATED N-ACETYLTRANSFERASE 6, CHLOROPLASTIC"/>
    <property type="match status" value="1"/>
</dbReference>
<organism evidence="2 3">
    <name type="scientific">Apatococcus fuscideae</name>
    <dbReference type="NCBI Taxonomy" id="2026836"/>
    <lineage>
        <taxon>Eukaryota</taxon>
        <taxon>Viridiplantae</taxon>
        <taxon>Chlorophyta</taxon>
        <taxon>core chlorophytes</taxon>
        <taxon>Trebouxiophyceae</taxon>
        <taxon>Chlorellales</taxon>
        <taxon>Chlorellaceae</taxon>
        <taxon>Apatococcus</taxon>
    </lineage>
</organism>
<keyword evidence="3" id="KW-1185">Reference proteome</keyword>
<dbReference type="SUPFAM" id="SSF55729">
    <property type="entry name" value="Acyl-CoA N-acyltransferases (Nat)"/>
    <property type="match status" value="1"/>
</dbReference>
<dbReference type="GO" id="GO:0016747">
    <property type="term" value="F:acyltransferase activity, transferring groups other than amino-acyl groups"/>
    <property type="evidence" value="ECO:0007669"/>
    <property type="project" value="InterPro"/>
</dbReference>
<dbReference type="AlphaFoldDB" id="A0AAW1ST73"/>
<feature type="non-terminal residue" evidence="2">
    <location>
        <position position="1"/>
    </location>
</feature>
<dbReference type="InterPro" id="IPR016181">
    <property type="entry name" value="Acyl_CoA_acyltransferase"/>
</dbReference>
<dbReference type="Proteomes" id="UP001485043">
    <property type="component" value="Unassembled WGS sequence"/>
</dbReference>